<protein>
    <submittedName>
        <fullName evidence="1">Uncharacterized protein</fullName>
    </submittedName>
</protein>
<accession>A2F213</accession>
<dbReference type="KEGG" id="tva:4758892"/>
<name>A2F213_TRIV3</name>
<dbReference type="SMR" id="A2F213"/>
<evidence type="ECO:0000313" key="2">
    <source>
        <dbReference type="Proteomes" id="UP000001542"/>
    </source>
</evidence>
<organism evidence="1 2">
    <name type="scientific">Trichomonas vaginalis (strain ATCC PRA-98 / G3)</name>
    <dbReference type="NCBI Taxonomy" id="412133"/>
    <lineage>
        <taxon>Eukaryota</taxon>
        <taxon>Metamonada</taxon>
        <taxon>Parabasalia</taxon>
        <taxon>Trichomonadida</taxon>
        <taxon>Trichomonadidae</taxon>
        <taxon>Trichomonas</taxon>
    </lineage>
</organism>
<reference evidence="1" key="1">
    <citation type="submission" date="2006-10" db="EMBL/GenBank/DDBJ databases">
        <authorList>
            <person name="Amadeo P."/>
            <person name="Zhao Q."/>
            <person name="Wortman J."/>
            <person name="Fraser-Liggett C."/>
            <person name="Carlton J."/>
        </authorList>
    </citation>
    <scope>NUCLEOTIDE SEQUENCE</scope>
    <source>
        <strain evidence="1">G3</strain>
    </source>
</reference>
<dbReference type="EMBL" id="DS113580">
    <property type="protein sequence ID" value="EAY01068.1"/>
    <property type="molecule type" value="Genomic_DNA"/>
</dbReference>
<dbReference type="VEuPathDB" id="TrichDB:TVAG_481380"/>
<sequence length="115" mass="13167">MSVNYINVAEKFQEHFLELAKKTENIQPFFTEKVKAKIFDEEVEGVQNVLKKYEPLLPFNTTKHPLQAQPIQDGLVLTTVIEANSKKLLATFQLKEVDSKTHQYGITGNILANYE</sequence>
<dbReference type="RefSeq" id="XP_001330089.1">
    <property type="nucleotide sequence ID" value="XM_001330054.1"/>
</dbReference>
<dbReference type="AlphaFoldDB" id="A2F213"/>
<gene>
    <name evidence="1" type="ORF">TVAG_481380</name>
</gene>
<dbReference type="InParanoid" id="A2F213"/>
<dbReference type="Proteomes" id="UP000001542">
    <property type="component" value="Unassembled WGS sequence"/>
</dbReference>
<dbReference type="VEuPathDB" id="TrichDB:TVAGG3_0477310"/>
<proteinExistence type="predicted"/>
<keyword evidence="2" id="KW-1185">Reference proteome</keyword>
<evidence type="ECO:0000313" key="1">
    <source>
        <dbReference type="EMBL" id="EAY01068.1"/>
    </source>
</evidence>
<reference evidence="1" key="2">
    <citation type="journal article" date="2007" name="Science">
        <title>Draft genome sequence of the sexually transmitted pathogen Trichomonas vaginalis.</title>
        <authorList>
            <person name="Carlton J.M."/>
            <person name="Hirt R.P."/>
            <person name="Silva J.C."/>
            <person name="Delcher A.L."/>
            <person name="Schatz M."/>
            <person name="Zhao Q."/>
            <person name="Wortman J.R."/>
            <person name="Bidwell S.L."/>
            <person name="Alsmark U.C.M."/>
            <person name="Besteiro S."/>
            <person name="Sicheritz-Ponten T."/>
            <person name="Noel C.J."/>
            <person name="Dacks J.B."/>
            <person name="Foster P.G."/>
            <person name="Simillion C."/>
            <person name="Van de Peer Y."/>
            <person name="Miranda-Saavedra D."/>
            <person name="Barton G.J."/>
            <person name="Westrop G.D."/>
            <person name="Mueller S."/>
            <person name="Dessi D."/>
            <person name="Fiori P.L."/>
            <person name="Ren Q."/>
            <person name="Paulsen I."/>
            <person name="Zhang H."/>
            <person name="Bastida-Corcuera F.D."/>
            <person name="Simoes-Barbosa A."/>
            <person name="Brown M.T."/>
            <person name="Hayes R.D."/>
            <person name="Mukherjee M."/>
            <person name="Okumura C.Y."/>
            <person name="Schneider R."/>
            <person name="Smith A.J."/>
            <person name="Vanacova S."/>
            <person name="Villalvazo M."/>
            <person name="Haas B.J."/>
            <person name="Pertea M."/>
            <person name="Feldblyum T.V."/>
            <person name="Utterback T.R."/>
            <person name="Shu C.L."/>
            <person name="Osoegawa K."/>
            <person name="de Jong P.J."/>
            <person name="Hrdy I."/>
            <person name="Horvathova L."/>
            <person name="Zubacova Z."/>
            <person name="Dolezal P."/>
            <person name="Malik S.B."/>
            <person name="Logsdon J.M. Jr."/>
            <person name="Henze K."/>
            <person name="Gupta A."/>
            <person name="Wang C.C."/>
            <person name="Dunne R.L."/>
            <person name="Upcroft J.A."/>
            <person name="Upcroft P."/>
            <person name="White O."/>
            <person name="Salzberg S.L."/>
            <person name="Tang P."/>
            <person name="Chiu C.-H."/>
            <person name="Lee Y.-S."/>
            <person name="Embley T.M."/>
            <person name="Coombs G.H."/>
            <person name="Mottram J.C."/>
            <person name="Tachezy J."/>
            <person name="Fraser-Liggett C.M."/>
            <person name="Johnson P.J."/>
        </authorList>
    </citation>
    <scope>NUCLEOTIDE SEQUENCE [LARGE SCALE GENOMIC DNA]</scope>
    <source>
        <strain evidence="1">G3</strain>
    </source>
</reference>